<gene>
    <name evidence="1" type="ORF">CPB84DRAFT_1786643</name>
</gene>
<accession>A0A9P5TJB3</accession>
<keyword evidence="2" id="KW-1185">Reference proteome</keyword>
<dbReference type="Proteomes" id="UP000724874">
    <property type="component" value="Unassembled WGS sequence"/>
</dbReference>
<dbReference type="OrthoDB" id="2269034at2759"/>
<dbReference type="EMBL" id="JADNYJ010000088">
    <property type="protein sequence ID" value="KAF8887857.1"/>
    <property type="molecule type" value="Genomic_DNA"/>
</dbReference>
<evidence type="ECO:0000313" key="2">
    <source>
        <dbReference type="Proteomes" id="UP000724874"/>
    </source>
</evidence>
<protein>
    <recommendedName>
        <fullName evidence="3">F-box domain-containing protein</fullName>
    </recommendedName>
</protein>
<proteinExistence type="predicted"/>
<evidence type="ECO:0000313" key="1">
    <source>
        <dbReference type="EMBL" id="KAF8887857.1"/>
    </source>
</evidence>
<dbReference type="AlphaFoldDB" id="A0A9P5TJB3"/>
<evidence type="ECO:0008006" key="3">
    <source>
        <dbReference type="Google" id="ProtNLM"/>
    </source>
</evidence>
<reference evidence="1" key="1">
    <citation type="submission" date="2020-11" db="EMBL/GenBank/DDBJ databases">
        <authorList>
            <consortium name="DOE Joint Genome Institute"/>
            <person name="Ahrendt S."/>
            <person name="Riley R."/>
            <person name="Andreopoulos W."/>
            <person name="LaButti K."/>
            <person name="Pangilinan J."/>
            <person name="Ruiz-duenas F.J."/>
            <person name="Barrasa J.M."/>
            <person name="Sanchez-Garcia M."/>
            <person name="Camarero S."/>
            <person name="Miyauchi S."/>
            <person name="Serrano A."/>
            <person name="Linde D."/>
            <person name="Babiker R."/>
            <person name="Drula E."/>
            <person name="Ayuso-Fernandez I."/>
            <person name="Pacheco R."/>
            <person name="Padilla G."/>
            <person name="Ferreira P."/>
            <person name="Barriuso J."/>
            <person name="Kellner H."/>
            <person name="Castanera R."/>
            <person name="Alfaro M."/>
            <person name="Ramirez L."/>
            <person name="Pisabarro A.G."/>
            <person name="Kuo A."/>
            <person name="Tritt A."/>
            <person name="Lipzen A."/>
            <person name="He G."/>
            <person name="Yan M."/>
            <person name="Ng V."/>
            <person name="Cullen D."/>
            <person name="Martin F."/>
            <person name="Rosso M.-N."/>
            <person name="Henrissat B."/>
            <person name="Hibbett D."/>
            <person name="Martinez A.T."/>
            <person name="Grigoriev I.V."/>
        </authorList>
    </citation>
    <scope>NUCLEOTIDE SEQUENCE</scope>
    <source>
        <strain evidence="1">AH 44721</strain>
    </source>
</reference>
<sequence length="431" mass="50361">MDTLPSDMKCGMSLDWSGEQFPSMNDCSGSLGIIYRIPTEVLSTILLFSTIPSSNDSDDLDIDLMSRTPVFSRKVKSTPFALSQVCRRWRDIVIDIKAMWRSIALLNPNEHQLYRLQLWMKRVRDHPLEVTIIFRYRRPPEPYQWHLFQMALEPLWENLGKWSTFYFDSPGYVPLVIRRKLRLLAHIESPALRKAVIHINGHSEEVEELWTNLNCVQSLETLYFHSDHIYHASRQVNPRIKSFQFGQYREISRRMIFQESNPMVRILKPFPNVEELSIDTGLIRRSEDWEAEEGCPPVILQHLKSLKIVAWNSVSLFCRRFFTPYLSTLDITTNDLLDAKEIAHLLQCSGVNLMELVLRSPLVVDFLTEWIRSDMLKSISFISLHVLHGQLFVLEQLLQSLPDLQKRVSVYEAPYRHNFDLVDTARVTVMV</sequence>
<comment type="caution">
    <text evidence="1">The sequence shown here is derived from an EMBL/GenBank/DDBJ whole genome shotgun (WGS) entry which is preliminary data.</text>
</comment>
<name>A0A9P5TJB3_GYMJU</name>
<organism evidence="1 2">
    <name type="scientific">Gymnopilus junonius</name>
    <name type="common">Spectacular rustgill mushroom</name>
    <name type="synonym">Gymnopilus spectabilis subsp. junonius</name>
    <dbReference type="NCBI Taxonomy" id="109634"/>
    <lineage>
        <taxon>Eukaryota</taxon>
        <taxon>Fungi</taxon>
        <taxon>Dikarya</taxon>
        <taxon>Basidiomycota</taxon>
        <taxon>Agaricomycotina</taxon>
        <taxon>Agaricomycetes</taxon>
        <taxon>Agaricomycetidae</taxon>
        <taxon>Agaricales</taxon>
        <taxon>Agaricineae</taxon>
        <taxon>Hymenogastraceae</taxon>
        <taxon>Gymnopilus</taxon>
    </lineage>
</organism>